<dbReference type="GO" id="GO:0004664">
    <property type="term" value="F:prephenate dehydratase activity"/>
    <property type="evidence" value="ECO:0007669"/>
    <property type="project" value="InterPro"/>
</dbReference>
<evidence type="ECO:0000256" key="2">
    <source>
        <dbReference type="ARBA" id="ARBA00023141"/>
    </source>
</evidence>
<gene>
    <name evidence="7" type="ORF">L195_g043979</name>
</gene>
<name>A0A2K3MAT0_TRIPR</name>
<dbReference type="ExpressionAtlas" id="A0A2K3MAT0">
    <property type="expression patterns" value="baseline"/>
</dbReference>
<dbReference type="InterPro" id="IPR001086">
    <property type="entry name" value="Preph_deHydtase"/>
</dbReference>
<comment type="pathway">
    <text evidence="5">Amino-acid biosynthesis.</text>
</comment>
<evidence type="ECO:0000256" key="3">
    <source>
        <dbReference type="ARBA" id="ARBA00023222"/>
    </source>
</evidence>
<reference evidence="7 8" key="2">
    <citation type="journal article" date="2017" name="Front. Plant Sci.">
        <title>Gene Classification and Mining of Molecular Markers Useful in Red Clover (Trifolium pratense) Breeding.</title>
        <authorList>
            <person name="Istvanek J."/>
            <person name="Dluhosova J."/>
            <person name="Dluhos P."/>
            <person name="Patkova L."/>
            <person name="Nedelnik J."/>
            <person name="Repkova J."/>
        </authorList>
    </citation>
    <scope>NUCLEOTIDE SEQUENCE [LARGE SCALE GENOMIC DNA]</scope>
    <source>
        <strain evidence="8">cv. Tatra</strain>
        <tissue evidence="7">Young leaves</tissue>
    </source>
</reference>
<sequence>MANPGVKLENLKRVLSHPQALAQCENTLTGWGLVREAVDDTAGAAK</sequence>
<evidence type="ECO:0000313" key="7">
    <source>
        <dbReference type="EMBL" id="PNX87879.1"/>
    </source>
</evidence>
<protein>
    <submittedName>
        <fullName evidence="7">Arogenate dehydratase/prephenate dehydratase chloroplastic-like</fullName>
    </submittedName>
</protein>
<feature type="non-terminal residue" evidence="7">
    <location>
        <position position="46"/>
    </location>
</feature>
<keyword evidence="4" id="KW-0456">Lyase</keyword>
<dbReference type="EMBL" id="ASHM01055010">
    <property type="protein sequence ID" value="PNX87879.1"/>
    <property type="molecule type" value="Genomic_DNA"/>
</dbReference>
<dbReference type="GO" id="GO:0009507">
    <property type="term" value="C:chloroplast"/>
    <property type="evidence" value="ECO:0007669"/>
    <property type="project" value="TreeGrafter"/>
</dbReference>
<dbReference type="SUPFAM" id="SSF53850">
    <property type="entry name" value="Periplasmic binding protein-like II"/>
    <property type="match status" value="1"/>
</dbReference>
<proteinExistence type="predicted"/>
<evidence type="ECO:0000256" key="4">
    <source>
        <dbReference type="ARBA" id="ARBA00023239"/>
    </source>
</evidence>
<dbReference type="PANTHER" id="PTHR21022">
    <property type="entry name" value="PREPHENATE DEHYDRATASE P PROTEIN"/>
    <property type="match status" value="1"/>
</dbReference>
<dbReference type="GO" id="GO:0047769">
    <property type="term" value="F:arogenate dehydratase activity"/>
    <property type="evidence" value="ECO:0007669"/>
    <property type="project" value="TreeGrafter"/>
</dbReference>
<dbReference type="PANTHER" id="PTHR21022:SF42">
    <property type="entry name" value="AROGENATE DEHYDRATASE_PREPHENATE DEHYDRATASE 2, CHLOROPLASTIC"/>
    <property type="match status" value="1"/>
</dbReference>
<dbReference type="Pfam" id="PF00800">
    <property type="entry name" value="PDT"/>
    <property type="match status" value="1"/>
</dbReference>
<evidence type="ECO:0000256" key="1">
    <source>
        <dbReference type="ARBA" id="ARBA00022605"/>
    </source>
</evidence>
<reference evidence="7 8" key="1">
    <citation type="journal article" date="2014" name="Am. J. Bot.">
        <title>Genome assembly and annotation for red clover (Trifolium pratense; Fabaceae).</title>
        <authorList>
            <person name="Istvanek J."/>
            <person name="Jaros M."/>
            <person name="Krenek A."/>
            <person name="Repkova J."/>
        </authorList>
    </citation>
    <scope>NUCLEOTIDE SEQUENCE [LARGE SCALE GENOMIC DNA]</scope>
    <source>
        <strain evidence="8">cv. Tatra</strain>
        <tissue evidence="7">Young leaves</tissue>
    </source>
</reference>
<feature type="domain" description="Prephenate dehydratase" evidence="6">
    <location>
        <begin position="1"/>
        <end position="46"/>
    </location>
</feature>
<comment type="caution">
    <text evidence="7">The sequence shown here is derived from an EMBL/GenBank/DDBJ whole genome shotgun (WGS) entry which is preliminary data.</text>
</comment>
<evidence type="ECO:0000313" key="8">
    <source>
        <dbReference type="Proteomes" id="UP000236291"/>
    </source>
</evidence>
<evidence type="ECO:0000256" key="5">
    <source>
        <dbReference type="ARBA" id="ARBA00029440"/>
    </source>
</evidence>
<evidence type="ECO:0000259" key="6">
    <source>
        <dbReference type="PROSITE" id="PS51171"/>
    </source>
</evidence>
<organism evidence="7 8">
    <name type="scientific">Trifolium pratense</name>
    <name type="common">Red clover</name>
    <dbReference type="NCBI Taxonomy" id="57577"/>
    <lineage>
        <taxon>Eukaryota</taxon>
        <taxon>Viridiplantae</taxon>
        <taxon>Streptophyta</taxon>
        <taxon>Embryophyta</taxon>
        <taxon>Tracheophyta</taxon>
        <taxon>Spermatophyta</taxon>
        <taxon>Magnoliopsida</taxon>
        <taxon>eudicotyledons</taxon>
        <taxon>Gunneridae</taxon>
        <taxon>Pentapetalae</taxon>
        <taxon>rosids</taxon>
        <taxon>fabids</taxon>
        <taxon>Fabales</taxon>
        <taxon>Fabaceae</taxon>
        <taxon>Papilionoideae</taxon>
        <taxon>50 kb inversion clade</taxon>
        <taxon>NPAAA clade</taxon>
        <taxon>Hologalegina</taxon>
        <taxon>IRL clade</taxon>
        <taxon>Trifolieae</taxon>
        <taxon>Trifolium</taxon>
    </lineage>
</organism>
<dbReference type="Gene3D" id="3.40.190.10">
    <property type="entry name" value="Periplasmic binding protein-like II"/>
    <property type="match status" value="1"/>
</dbReference>
<accession>A0A2K3MAT0</accession>
<dbReference type="PROSITE" id="PS51171">
    <property type="entry name" value="PREPHENATE_DEHYDR_3"/>
    <property type="match status" value="1"/>
</dbReference>
<dbReference type="AlphaFoldDB" id="A0A2K3MAT0"/>
<dbReference type="Proteomes" id="UP000236291">
    <property type="component" value="Unassembled WGS sequence"/>
</dbReference>
<keyword evidence="2" id="KW-0057">Aromatic amino acid biosynthesis</keyword>
<keyword evidence="3" id="KW-0584">Phenylalanine biosynthesis</keyword>
<dbReference type="GO" id="GO:0009094">
    <property type="term" value="P:L-phenylalanine biosynthetic process"/>
    <property type="evidence" value="ECO:0007669"/>
    <property type="project" value="UniProtKB-KW"/>
</dbReference>
<keyword evidence="1" id="KW-0028">Amino-acid biosynthesis</keyword>